<dbReference type="PRINTS" id="PR01021">
    <property type="entry name" value="OMPADOMAIN"/>
</dbReference>
<dbReference type="InterPro" id="IPR006665">
    <property type="entry name" value="OmpA-like"/>
</dbReference>
<dbReference type="RefSeq" id="WP_090220651.1">
    <property type="nucleotide sequence ID" value="NZ_FMWG01000012.1"/>
</dbReference>
<gene>
    <name evidence="7" type="ORF">SAMN04488118_11235</name>
</gene>
<keyword evidence="5" id="KW-0732">Signal</keyword>
<dbReference type="InterPro" id="IPR036737">
    <property type="entry name" value="OmpA-like_sf"/>
</dbReference>
<feature type="chain" id="PRO_5011574062" evidence="5">
    <location>
        <begin position="22"/>
        <end position="323"/>
    </location>
</feature>
<feature type="domain" description="OmpA-like" evidence="6">
    <location>
        <begin position="207"/>
        <end position="323"/>
    </location>
</feature>
<evidence type="ECO:0000256" key="3">
    <source>
        <dbReference type="ARBA" id="ARBA00023237"/>
    </source>
</evidence>
<dbReference type="EMBL" id="FMWG01000012">
    <property type="protein sequence ID" value="SCZ71502.1"/>
    <property type="molecule type" value="Genomic_DNA"/>
</dbReference>
<sequence>MFFRNLAAFVLATTTLSTAQAEDIPNSFDHPEIGRFPQSEIRGFTETSYGEGLIPRSINSYSNPESFEAWKVQGKRTTIVYELPSSVPITSLEVIRSLKSSLQQRGFSIEMICHATAQNAECGSFLQHQILSETTAKNRFAAFRDIYNLNKASFGMLSAQKGDLRLWAIAAKTVYSANVQYAFDIYEEGSGNELTLAISEDKLRTEISTKGSALLQGVEFESNSAALTSASNSALKTIADYLKANPGSRFLVVGHTDNQGTFHHNRELSEARAQSVKRYLMNSAGIESDRLRAIGVAFAAPIASNDTAAGQARNRRVELVLEH</sequence>
<dbReference type="OrthoDB" id="9782229at2"/>
<dbReference type="PROSITE" id="PS51123">
    <property type="entry name" value="OMPA_2"/>
    <property type="match status" value="1"/>
</dbReference>
<evidence type="ECO:0000256" key="1">
    <source>
        <dbReference type="ARBA" id="ARBA00004442"/>
    </source>
</evidence>
<dbReference type="Gene3D" id="3.30.1330.60">
    <property type="entry name" value="OmpA-like domain"/>
    <property type="match status" value="1"/>
</dbReference>
<dbReference type="STRING" id="1156985.SAMN04488118_11235"/>
<name>A0A1G5RBL4_9RHOB</name>
<dbReference type="CDD" id="cd07185">
    <property type="entry name" value="OmpA_C-like"/>
    <property type="match status" value="1"/>
</dbReference>
<evidence type="ECO:0000259" key="6">
    <source>
        <dbReference type="PROSITE" id="PS51123"/>
    </source>
</evidence>
<keyword evidence="2 4" id="KW-0472">Membrane</keyword>
<dbReference type="AlphaFoldDB" id="A0A1G5RBL4"/>
<dbReference type="PANTHER" id="PTHR30329">
    <property type="entry name" value="STATOR ELEMENT OF FLAGELLAR MOTOR COMPLEX"/>
    <property type="match status" value="1"/>
</dbReference>
<protein>
    <submittedName>
        <fullName evidence="7">Outer membrane protein OmpA</fullName>
    </submittedName>
</protein>
<comment type="subcellular location">
    <subcellularLocation>
        <location evidence="1">Cell outer membrane</location>
    </subcellularLocation>
</comment>
<dbReference type="Pfam" id="PF00691">
    <property type="entry name" value="OmpA"/>
    <property type="match status" value="1"/>
</dbReference>
<evidence type="ECO:0000256" key="2">
    <source>
        <dbReference type="ARBA" id="ARBA00023136"/>
    </source>
</evidence>
<organism evidence="7 8">
    <name type="scientific">Epibacterium ulvae</name>
    <dbReference type="NCBI Taxonomy" id="1156985"/>
    <lineage>
        <taxon>Bacteria</taxon>
        <taxon>Pseudomonadati</taxon>
        <taxon>Pseudomonadota</taxon>
        <taxon>Alphaproteobacteria</taxon>
        <taxon>Rhodobacterales</taxon>
        <taxon>Roseobacteraceae</taxon>
        <taxon>Epibacterium</taxon>
    </lineage>
</organism>
<feature type="signal peptide" evidence="5">
    <location>
        <begin position="1"/>
        <end position="21"/>
    </location>
</feature>
<dbReference type="SUPFAM" id="SSF103088">
    <property type="entry name" value="OmpA-like"/>
    <property type="match status" value="1"/>
</dbReference>
<accession>A0A1G5RBL4</accession>
<dbReference type="PANTHER" id="PTHR30329:SF21">
    <property type="entry name" value="LIPOPROTEIN YIAD-RELATED"/>
    <property type="match status" value="1"/>
</dbReference>
<evidence type="ECO:0000256" key="5">
    <source>
        <dbReference type="SAM" id="SignalP"/>
    </source>
</evidence>
<dbReference type="InterPro" id="IPR006664">
    <property type="entry name" value="OMP_bac"/>
</dbReference>
<keyword evidence="3" id="KW-0998">Cell outer membrane</keyword>
<evidence type="ECO:0000256" key="4">
    <source>
        <dbReference type="PROSITE-ProRule" id="PRU00473"/>
    </source>
</evidence>
<evidence type="ECO:0000313" key="8">
    <source>
        <dbReference type="Proteomes" id="UP000198767"/>
    </source>
</evidence>
<proteinExistence type="predicted"/>
<keyword evidence="8" id="KW-1185">Reference proteome</keyword>
<evidence type="ECO:0000313" key="7">
    <source>
        <dbReference type="EMBL" id="SCZ71502.1"/>
    </source>
</evidence>
<dbReference type="Proteomes" id="UP000198767">
    <property type="component" value="Unassembled WGS sequence"/>
</dbReference>
<dbReference type="GO" id="GO:0009279">
    <property type="term" value="C:cell outer membrane"/>
    <property type="evidence" value="ECO:0007669"/>
    <property type="project" value="UniProtKB-SubCell"/>
</dbReference>
<reference evidence="7 8" key="1">
    <citation type="submission" date="2016-10" db="EMBL/GenBank/DDBJ databases">
        <authorList>
            <person name="de Groot N.N."/>
        </authorList>
    </citation>
    <scope>NUCLEOTIDE SEQUENCE [LARGE SCALE GENOMIC DNA]</scope>
    <source>
        <strain evidence="7 8">U95</strain>
    </source>
</reference>
<dbReference type="InterPro" id="IPR050330">
    <property type="entry name" value="Bact_OuterMem_StrucFunc"/>
</dbReference>